<keyword evidence="3" id="KW-1185">Reference proteome</keyword>
<dbReference type="EMBL" id="JAJVDC020000192">
    <property type="protein sequence ID" value="KAL1619263.1"/>
    <property type="molecule type" value="Genomic_DNA"/>
</dbReference>
<evidence type="ECO:0000256" key="1">
    <source>
        <dbReference type="SAM" id="MobiDB-lite"/>
    </source>
</evidence>
<dbReference type="Proteomes" id="UP001521116">
    <property type="component" value="Unassembled WGS sequence"/>
</dbReference>
<sequence length="95" mass="10661">MNGEGHNEQQAREDISRTSERICPPPLSVEVVEVEMTEETRNLARIAYIQTDVDYAGIPPKQRSPYDYGGNLSAHFRDIETNHDECVSLLSNVGV</sequence>
<accession>A0ABR3SFG6</accession>
<evidence type="ECO:0000313" key="3">
    <source>
        <dbReference type="Proteomes" id="UP001521116"/>
    </source>
</evidence>
<organism evidence="2 3">
    <name type="scientific">Neofusicoccum ribis</name>
    <dbReference type="NCBI Taxonomy" id="45134"/>
    <lineage>
        <taxon>Eukaryota</taxon>
        <taxon>Fungi</taxon>
        <taxon>Dikarya</taxon>
        <taxon>Ascomycota</taxon>
        <taxon>Pezizomycotina</taxon>
        <taxon>Dothideomycetes</taxon>
        <taxon>Dothideomycetes incertae sedis</taxon>
        <taxon>Botryosphaeriales</taxon>
        <taxon>Botryosphaeriaceae</taxon>
        <taxon>Neofusicoccum</taxon>
    </lineage>
</organism>
<comment type="caution">
    <text evidence="2">The sequence shown here is derived from an EMBL/GenBank/DDBJ whole genome shotgun (WGS) entry which is preliminary data.</text>
</comment>
<protein>
    <submittedName>
        <fullName evidence="2">Meiotically up-regulated protein 86 protein</fullName>
    </submittedName>
</protein>
<gene>
    <name evidence="2" type="primary">mug86_2</name>
    <name evidence="2" type="ORF">SLS56_010206</name>
</gene>
<name>A0ABR3SFG6_9PEZI</name>
<evidence type="ECO:0000313" key="2">
    <source>
        <dbReference type="EMBL" id="KAL1619263.1"/>
    </source>
</evidence>
<proteinExistence type="predicted"/>
<feature type="region of interest" description="Disordered" evidence="1">
    <location>
        <begin position="1"/>
        <end position="22"/>
    </location>
</feature>
<reference evidence="2 3" key="1">
    <citation type="submission" date="2024-02" db="EMBL/GenBank/DDBJ databases">
        <title>De novo assembly and annotation of 12 fungi associated with fruit tree decline syndrome in Ontario, Canada.</title>
        <authorList>
            <person name="Sulman M."/>
            <person name="Ellouze W."/>
            <person name="Ilyukhin E."/>
        </authorList>
    </citation>
    <scope>NUCLEOTIDE SEQUENCE [LARGE SCALE GENOMIC DNA]</scope>
    <source>
        <strain evidence="2 3">M1-105</strain>
    </source>
</reference>
<feature type="compositionally biased region" description="Basic and acidic residues" evidence="1">
    <location>
        <begin position="1"/>
        <end position="20"/>
    </location>
</feature>